<evidence type="ECO:0000313" key="2">
    <source>
        <dbReference type="EMBL" id="KAG5580139.1"/>
    </source>
</evidence>
<comment type="caution">
    <text evidence="2">The sequence shown here is derived from an EMBL/GenBank/DDBJ whole genome shotgun (WGS) entry which is preliminary data.</text>
</comment>
<organism evidence="2 3">
    <name type="scientific">Solanum commersonii</name>
    <name type="common">Commerson's wild potato</name>
    <name type="synonym">Commerson's nightshade</name>
    <dbReference type="NCBI Taxonomy" id="4109"/>
    <lineage>
        <taxon>Eukaryota</taxon>
        <taxon>Viridiplantae</taxon>
        <taxon>Streptophyta</taxon>
        <taxon>Embryophyta</taxon>
        <taxon>Tracheophyta</taxon>
        <taxon>Spermatophyta</taxon>
        <taxon>Magnoliopsida</taxon>
        <taxon>eudicotyledons</taxon>
        <taxon>Gunneridae</taxon>
        <taxon>Pentapetalae</taxon>
        <taxon>asterids</taxon>
        <taxon>lamiids</taxon>
        <taxon>Solanales</taxon>
        <taxon>Solanaceae</taxon>
        <taxon>Solanoideae</taxon>
        <taxon>Solaneae</taxon>
        <taxon>Solanum</taxon>
    </lineage>
</organism>
<keyword evidence="3" id="KW-1185">Reference proteome</keyword>
<evidence type="ECO:0000313" key="3">
    <source>
        <dbReference type="Proteomes" id="UP000824120"/>
    </source>
</evidence>
<name>A0A9J5WWG2_SOLCO</name>
<dbReference type="Proteomes" id="UP000824120">
    <property type="component" value="Chromosome 10"/>
</dbReference>
<proteinExistence type="predicted"/>
<feature type="region of interest" description="Disordered" evidence="1">
    <location>
        <begin position="31"/>
        <end position="72"/>
    </location>
</feature>
<accession>A0A9J5WWG2</accession>
<sequence>MLLKVPNRRLLSLSTIDLIEGEEDLGEELEKKEKSIMSNPSSLLRTPLSPKMVNRNPLRFLTPPTEPSSSTPMCGIREIGESIMPQTEVVDQSLVNPV</sequence>
<dbReference type="EMBL" id="JACXVP010000010">
    <property type="protein sequence ID" value="KAG5580139.1"/>
    <property type="molecule type" value="Genomic_DNA"/>
</dbReference>
<dbReference type="AlphaFoldDB" id="A0A9J5WWG2"/>
<gene>
    <name evidence="2" type="ORF">H5410_050766</name>
</gene>
<reference evidence="2 3" key="1">
    <citation type="submission" date="2020-09" db="EMBL/GenBank/DDBJ databases">
        <title>De no assembly of potato wild relative species, Solanum commersonii.</title>
        <authorList>
            <person name="Cho K."/>
        </authorList>
    </citation>
    <scope>NUCLEOTIDE SEQUENCE [LARGE SCALE GENOMIC DNA]</scope>
    <source>
        <strain evidence="2">LZ3.2</strain>
        <tissue evidence="2">Leaf</tissue>
    </source>
</reference>
<protein>
    <submittedName>
        <fullName evidence="2">Uncharacterized protein</fullName>
    </submittedName>
</protein>
<evidence type="ECO:0000256" key="1">
    <source>
        <dbReference type="SAM" id="MobiDB-lite"/>
    </source>
</evidence>